<gene>
    <name evidence="2" type="ORF">PQ455_05680</name>
</gene>
<dbReference type="InterPro" id="IPR002145">
    <property type="entry name" value="CopG"/>
</dbReference>
<reference evidence="2 3" key="1">
    <citation type="submission" date="2023-02" db="EMBL/GenBank/DDBJ databases">
        <title>Genome sequence of Sphingomonas naphthae.</title>
        <authorList>
            <person name="Kim S."/>
            <person name="Heo J."/>
            <person name="Kwon S.-W."/>
        </authorList>
    </citation>
    <scope>NUCLEOTIDE SEQUENCE [LARGE SCALE GENOMIC DNA]</scope>
    <source>
        <strain evidence="2 3">KACC 18716</strain>
    </source>
</reference>
<keyword evidence="3" id="KW-1185">Reference proteome</keyword>
<dbReference type="CDD" id="cd21631">
    <property type="entry name" value="RHH_CopG_NikR-like"/>
    <property type="match status" value="1"/>
</dbReference>
<dbReference type="EMBL" id="CP117411">
    <property type="protein sequence ID" value="WCT74717.1"/>
    <property type="molecule type" value="Genomic_DNA"/>
</dbReference>
<protein>
    <submittedName>
        <fullName evidence="2">Ribbon-helix-helix domain-containing protein</fullName>
    </submittedName>
</protein>
<organism evidence="2 3">
    <name type="scientific">Sphingomonas naphthae</name>
    <dbReference type="NCBI Taxonomy" id="1813468"/>
    <lineage>
        <taxon>Bacteria</taxon>
        <taxon>Pseudomonadati</taxon>
        <taxon>Pseudomonadota</taxon>
        <taxon>Alphaproteobacteria</taxon>
        <taxon>Sphingomonadales</taxon>
        <taxon>Sphingomonadaceae</taxon>
        <taxon>Sphingomonas</taxon>
    </lineage>
</organism>
<sequence length="78" mass="9109">MRTLVDIPEAQIRRLDVRAKSAGRSRAALIREAIDRMLGPEEVLNVDQVFGLWGDQAMDGVEYQRRIRAEWDREWDPD</sequence>
<evidence type="ECO:0000259" key="1">
    <source>
        <dbReference type="Pfam" id="PF01402"/>
    </source>
</evidence>
<dbReference type="Gene3D" id="1.10.1220.10">
    <property type="entry name" value="Met repressor-like"/>
    <property type="match status" value="1"/>
</dbReference>
<dbReference type="Pfam" id="PF01402">
    <property type="entry name" value="RHH_1"/>
    <property type="match status" value="1"/>
</dbReference>
<evidence type="ECO:0000313" key="3">
    <source>
        <dbReference type="Proteomes" id="UP001220395"/>
    </source>
</evidence>
<dbReference type="InterPro" id="IPR013321">
    <property type="entry name" value="Arc_rbn_hlx_hlx"/>
</dbReference>
<name>A0ABY7TNA1_9SPHN</name>
<dbReference type="RefSeq" id="WP_273690014.1">
    <property type="nucleotide sequence ID" value="NZ_CP117411.1"/>
</dbReference>
<accession>A0ABY7TNA1</accession>
<proteinExistence type="predicted"/>
<dbReference type="Proteomes" id="UP001220395">
    <property type="component" value="Chromosome"/>
</dbReference>
<dbReference type="InterPro" id="IPR010985">
    <property type="entry name" value="Ribbon_hlx_hlx"/>
</dbReference>
<feature type="domain" description="Ribbon-helix-helix protein CopG" evidence="1">
    <location>
        <begin position="2"/>
        <end position="35"/>
    </location>
</feature>
<dbReference type="SUPFAM" id="SSF47598">
    <property type="entry name" value="Ribbon-helix-helix"/>
    <property type="match status" value="1"/>
</dbReference>
<evidence type="ECO:0000313" key="2">
    <source>
        <dbReference type="EMBL" id="WCT74717.1"/>
    </source>
</evidence>